<reference evidence="2 3" key="1">
    <citation type="journal article" date="2018" name="Genome Announc.">
        <title>Draft Genome Sequence of "Candidatus Phycosocius bacilliformis," an Alphaproteobacterial Ectosymbiont of the Hydrocarbon-Producing Green Alga Botryococcus braunii.</title>
        <authorList>
            <person name="Tanabe Y."/>
            <person name="Yamaguchi H."/>
            <person name="Watanabe M.M."/>
        </authorList>
    </citation>
    <scope>NUCLEOTIDE SEQUENCE [LARGE SCALE GENOMIC DNA]</scope>
    <source>
        <strain evidence="2 3">BOTRYCO-2</strain>
    </source>
</reference>
<dbReference type="SUPFAM" id="SSF55909">
    <property type="entry name" value="Pentein"/>
    <property type="match status" value="1"/>
</dbReference>
<organism evidence="2 3">
    <name type="scientific">Candidatus Phycosocius bacilliformis</name>
    <dbReference type="NCBI Taxonomy" id="1445552"/>
    <lineage>
        <taxon>Bacteria</taxon>
        <taxon>Pseudomonadati</taxon>
        <taxon>Pseudomonadota</taxon>
        <taxon>Alphaproteobacteria</taxon>
        <taxon>Caulobacterales</taxon>
        <taxon>Caulobacterales incertae sedis</taxon>
        <taxon>Candidatus Phycosocius</taxon>
    </lineage>
</organism>
<evidence type="ECO:0000313" key="3">
    <source>
        <dbReference type="Proteomes" id="UP000245086"/>
    </source>
</evidence>
<dbReference type="RefSeq" id="WP_108984709.1">
    <property type="nucleotide sequence ID" value="NZ_BFBR01000004.1"/>
</dbReference>
<gene>
    <name evidence="2" type="primary">aguA</name>
    <name evidence="2" type="ORF">PbB2_01500</name>
</gene>
<evidence type="ECO:0000313" key="2">
    <source>
        <dbReference type="EMBL" id="GBF57830.1"/>
    </source>
</evidence>
<dbReference type="InterPro" id="IPR007466">
    <property type="entry name" value="Peptidyl-Arg-deiminase_porph"/>
</dbReference>
<evidence type="ECO:0000256" key="1">
    <source>
        <dbReference type="ARBA" id="ARBA00022801"/>
    </source>
</evidence>
<accession>A0A2P2E9T4</accession>
<dbReference type="Pfam" id="PF04371">
    <property type="entry name" value="PAD_porph"/>
    <property type="match status" value="1"/>
</dbReference>
<dbReference type="Gene3D" id="3.75.10.10">
    <property type="entry name" value="L-arginine/glycine Amidinotransferase, Chain A"/>
    <property type="match status" value="1"/>
</dbReference>
<dbReference type="Proteomes" id="UP000245086">
    <property type="component" value="Unassembled WGS sequence"/>
</dbReference>
<dbReference type="GO" id="GO:0047632">
    <property type="term" value="F:agmatine deiminase activity"/>
    <property type="evidence" value="ECO:0007669"/>
    <property type="project" value="UniProtKB-EC"/>
</dbReference>
<proteinExistence type="predicted"/>
<keyword evidence="3" id="KW-1185">Reference proteome</keyword>
<dbReference type="GO" id="GO:0004668">
    <property type="term" value="F:protein-arginine deiminase activity"/>
    <property type="evidence" value="ECO:0007669"/>
    <property type="project" value="InterPro"/>
</dbReference>
<name>A0A2P2E9T4_9PROT</name>
<dbReference type="PANTHER" id="PTHR31377">
    <property type="entry name" value="AGMATINE DEIMINASE-RELATED"/>
    <property type="match status" value="1"/>
</dbReference>
<dbReference type="OrthoDB" id="9808013at2"/>
<protein>
    <submittedName>
        <fullName evidence="2">Putative agmatine deiminase</fullName>
        <ecNumber evidence="2">3.5.3.12</ecNumber>
    </submittedName>
</protein>
<dbReference type="EC" id="3.5.3.12" evidence="2"/>
<dbReference type="PANTHER" id="PTHR31377:SF0">
    <property type="entry name" value="AGMATINE DEIMINASE-RELATED"/>
    <property type="match status" value="1"/>
</dbReference>
<dbReference type="AlphaFoldDB" id="A0A2P2E9T4"/>
<comment type="caution">
    <text evidence="2">The sequence shown here is derived from an EMBL/GenBank/DDBJ whole genome shotgun (WGS) entry which is preliminary data.</text>
</comment>
<dbReference type="GO" id="GO:0009446">
    <property type="term" value="P:putrescine biosynthetic process"/>
    <property type="evidence" value="ECO:0007669"/>
    <property type="project" value="InterPro"/>
</dbReference>
<keyword evidence="1 2" id="KW-0378">Hydrolase</keyword>
<sequence length="338" mass="35745">MTDLTIPAEWAPHKAIWTCWPSAADLWQEDLEPARAEVAAMVRALIATTPEGGRGDVVHVLACGAEALANARAALPKAVNVHDIAFGDIWLRDTGPIFARRGDQIVALRFGFNGWGGKYDLAHDDSVGDGVARAAGVSTVRAPFILEGGAVDHDGDGTVLTTRQCLLNPNRNPGWDEATAEAFLKRALGARKILWLGDGLANDHTDGHVDNIARFIGPGRVVCMEPFGEDDPNQAVLDQIAADLAAMRDAQGRVLDVVRIPSPGRVLDEDGEVIPASHLNFIIGNASVVMPHYGTASADAALRALAAAFPGRRVVGIQSNAILTGGGSFHCITQQEPA</sequence>
<dbReference type="EMBL" id="BFBR01000004">
    <property type="protein sequence ID" value="GBF57830.1"/>
    <property type="molecule type" value="Genomic_DNA"/>
</dbReference>